<dbReference type="EMBL" id="FVGW01000024">
    <property type="protein sequence ID" value="SKN02472.1"/>
    <property type="molecule type" value="Genomic_DNA"/>
</dbReference>
<reference evidence="2 3" key="1">
    <citation type="submission" date="2016-11" db="EMBL/GenBank/DDBJ databases">
        <authorList>
            <consortium name="Pathogen Informatics"/>
        </authorList>
    </citation>
    <scope>NUCLEOTIDE SEQUENCE [LARGE SCALE GENOMIC DNA]</scope>
    <source>
        <strain evidence="2 3">911</strain>
    </source>
</reference>
<accession>A0A1T8VBP7</accession>
<sequence length="85" mass="9435">MALNLVAKMDPMEAFREIAQSAVTKARVLPFSHRERFGYEIDARLLVRNWDALEARAAKAEARVSELEAAVSALTHAITNPKPSD</sequence>
<organism evidence="2 3">
    <name type="scientific">Mycobacteroides abscessus subsp. massiliense</name>
    <dbReference type="NCBI Taxonomy" id="1962118"/>
    <lineage>
        <taxon>Bacteria</taxon>
        <taxon>Bacillati</taxon>
        <taxon>Actinomycetota</taxon>
        <taxon>Actinomycetes</taxon>
        <taxon>Mycobacteriales</taxon>
        <taxon>Mycobacteriaceae</taxon>
        <taxon>Mycobacteroides</taxon>
        <taxon>Mycobacteroides abscessus</taxon>
    </lineage>
</organism>
<proteinExistence type="predicted"/>
<evidence type="ECO:0000313" key="3">
    <source>
        <dbReference type="Proteomes" id="UP000190074"/>
    </source>
</evidence>
<keyword evidence="1" id="KW-0175">Coiled coil</keyword>
<dbReference type="Proteomes" id="UP000190074">
    <property type="component" value="Unassembled WGS sequence"/>
</dbReference>
<feature type="coiled-coil region" evidence="1">
    <location>
        <begin position="50"/>
        <end position="77"/>
    </location>
</feature>
<name>A0A1T8VBP7_9MYCO</name>
<dbReference type="RefSeq" id="WP_079636353.1">
    <property type="nucleotide sequence ID" value="NZ_FVGW01000024.1"/>
</dbReference>
<gene>
    <name evidence="2" type="ORF">SAMEA2259716_05784</name>
</gene>
<dbReference type="AlphaFoldDB" id="A0A1T8VBP7"/>
<protein>
    <submittedName>
        <fullName evidence="2">Uncharacterized protein</fullName>
    </submittedName>
</protein>
<evidence type="ECO:0000313" key="2">
    <source>
        <dbReference type="EMBL" id="SKN02472.1"/>
    </source>
</evidence>
<evidence type="ECO:0000256" key="1">
    <source>
        <dbReference type="SAM" id="Coils"/>
    </source>
</evidence>